<evidence type="ECO:0000313" key="1">
    <source>
        <dbReference type="EMBL" id="KAI3746396.1"/>
    </source>
</evidence>
<gene>
    <name evidence="1" type="ORF">L6452_08828</name>
</gene>
<comment type="caution">
    <text evidence="1">The sequence shown here is derived from an EMBL/GenBank/DDBJ whole genome shotgun (WGS) entry which is preliminary data.</text>
</comment>
<proteinExistence type="predicted"/>
<dbReference type="EMBL" id="CM042049">
    <property type="protein sequence ID" value="KAI3746396.1"/>
    <property type="molecule type" value="Genomic_DNA"/>
</dbReference>
<protein>
    <submittedName>
        <fullName evidence="1">Uncharacterized protein</fullName>
    </submittedName>
</protein>
<dbReference type="Proteomes" id="UP001055879">
    <property type="component" value="Linkage Group LG03"/>
</dbReference>
<reference evidence="2" key="1">
    <citation type="journal article" date="2022" name="Mol. Ecol. Resour.">
        <title>The genomes of chicory, endive, great burdock and yacon provide insights into Asteraceae palaeo-polyploidization history and plant inulin production.</title>
        <authorList>
            <person name="Fan W."/>
            <person name="Wang S."/>
            <person name="Wang H."/>
            <person name="Wang A."/>
            <person name="Jiang F."/>
            <person name="Liu H."/>
            <person name="Zhao H."/>
            <person name="Xu D."/>
            <person name="Zhang Y."/>
        </authorList>
    </citation>
    <scope>NUCLEOTIDE SEQUENCE [LARGE SCALE GENOMIC DNA]</scope>
    <source>
        <strain evidence="2">cv. Niubang</strain>
    </source>
</reference>
<evidence type="ECO:0000313" key="2">
    <source>
        <dbReference type="Proteomes" id="UP001055879"/>
    </source>
</evidence>
<accession>A0ACB9DJG7</accession>
<name>A0ACB9DJG7_ARCLA</name>
<reference evidence="1 2" key="2">
    <citation type="journal article" date="2022" name="Mol. Ecol. Resour.">
        <title>The genomes of chicory, endive, great burdock and yacon provide insights into Asteraceae paleo-polyploidization history and plant inulin production.</title>
        <authorList>
            <person name="Fan W."/>
            <person name="Wang S."/>
            <person name="Wang H."/>
            <person name="Wang A."/>
            <person name="Jiang F."/>
            <person name="Liu H."/>
            <person name="Zhao H."/>
            <person name="Xu D."/>
            <person name="Zhang Y."/>
        </authorList>
    </citation>
    <scope>NUCLEOTIDE SEQUENCE [LARGE SCALE GENOMIC DNA]</scope>
    <source>
        <strain evidence="2">cv. Niubang</strain>
    </source>
</reference>
<keyword evidence="2" id="KW-1185">Reference proteome</keyword>
<sequence length="70" mass="7986">MVDVLVCTYGVEWSGVEVDMKGEVHIVTWVLTTHLNGISGYHTAFTLRLPGSNHRLQLLQPVDWYHNSTY</sequence>
<organism evidence="1 2">
    <name type="scientific">Arctium lappa</name>
    <name type="common">Greater burdock</name>
    <name type="synonym">Lappa major</name>
    <dbReference type="NCBI Taxonomy" id="4217"/>
    <lineage>
        <taxon>Eukaryota</taxon>
        <taxon>Viridiplantae</taxon>
        <taxon>Streptophyta</taxon>
        <taxon>Embryophyta</taxon>
        <taxon>Tracheophyta</taxon>
        <taxon>Spermatophyta</taxon>
        <taxon>Magnoliopsida</taxon>
        <taxon>eudicotyledons</taxon>
        <taxon>Gunneridae</taxon>
        <taxon>Pentapetalae</taxon>
        <taxon>asterids</taxon>
        <taxon>campanulids</taxon>
        <taxon>Asterales</taxon>
        <taxon>Asteraceae</taxon>
        <taxon>Carduoideae</taxon>
        <taxon>Cardueae</taxon>
        <taxon>Arctiinae</taxon>
        <taxon>Arctium</taxon>
    </lineage>
</organism>